<reference evidence="15" key="2">
    <citation type="submission" date="2025-08" db="UniProtKB">
        <authorList>
            <consortium name="Ensembl"/>
        </authorList>
    </citation>
    <scope>IDENTIFICATION</scope>
</reference>
<evidence type="ECO:0000256" key="6">
    <source>
        <dbReference type="ARBA" id="ARBA00022989"/>
    </source>
</evidence>
<dbReference type="PRINTS" id="PR00336">
    <property type="entry name" value="LYSASSOCTDMP"/>
</dbReference>
<dbReference type="GeneTree" id="ENSGT01050000245589"/>
<feature type="domain" description="Lysosome-associated membrane glycoprotein 2-like luminal" evidence="14">
    <location>
        <begin position="235"/>
        <end position="314"/>
    </location>
</feature>
<evidence type="ECO:0000256" key="1">
    <source>
        <dbReference type="ARBA" id="ARBA00004352"/>
    </source>
</evidence>
<comment type="similarity">
    <text evidence="11">Belongs to the LAMP family.</text>
</comment>
<feature type="chain" id="PRO_5002344991" description="CD107 antigen-like family member A" evidence="13">
    <location>
        <begin position="25"/>
        <end position="366"/>
    </location>
</feature>
<evidence type="ECO:0000256" key="8">
    <source>
        <dbReference type="ARBA" id="ARBA00023180"/>
    </source>
</evidence>
<feature type="signal peptide" evidence="13">
    <location>
        <begin position="1"/>
        <end position="24"/>
    </location>
</feature>
<comment type="subunit">
    <text evidence="9">Interacts with ABCB9; this interaction strongly stabilizes ABCB9 and protects ABCB9 against lysosomal degradation. Interacts with FURIN. Interacts with TMEM175; inhibiting the proton channel activity of TMEM175.</text>
</comment>
<dbReference type="AlphaFoldDB" id="A0A0D9RG20"/>
<dbReference type="PANTHER" id="PTHR11506">
    <property type="entry name" value="LYSOSOME-ASSOCIATED MEMBRANE GLYCOPROTEIN"/>
    <property type="match status" value="1"/>
</dbReference>
<keyword evidence="8" id="KW-0325">Glycoprotein</keyword>
<evidence type="ECO:0000256" key="2">
    <source>
        <dbReference type="ARBA" id="ARBA00004530"/>
    </source>
</evidence>
<evidence type="ECO:0000256" key="12">
    <source>
        <dbReference type="SAM" id="MobiDB-lite"/>
    </source>
</evidence>
<dbReference type="STRING" id="60711.ENSCSAP00000007559"/>
<keyword evidence="6" id="KW-1133">Transmembrane helix</keyword>
<evidence type="ECO:0000256" key="9">
    <source>
        <dbReference type="ARBA" id="ARBA00065516"/>
    </source>
</evidence>
<evidence type="ECO:0000256" key="5">
    <source>
        <dbReference type="ARBA" id="ARBA00022753"/>
    </source>
</evidence>
<dbReference type="InterPro" id="IPR048528">
    <property type="entry name" value="Lamp2-like_luminal"/>
</dbReference>
<feature type="compositionally biased region" description="Polar residues" evidence="12">
    <location>
        <begin position="155"/>
        <end position="164"/>
    </location>
</feature>
<comment type="caution">
    <text evidence="11">Lacks conserved residue(s) required for the propagation of feature annotation.</text>
</comment>
<dbReference type="Pfam" id="PF01299">
    <property type="entry name" value="Lamp2-like_luminal"/>
    <property type="match status" value="1"/>
</dbReference>
<evidence type="ECO:0000256" key="13">
    <source>
        <dbReference type="SAM" id="SignalP"/>
    </source>
</evidence>
<dbReference type="GO" id="GO:0072594">
    <property type="term" value="P:establishment of protein localization to organelle"/>
    <property type="evidence" value="ECO:0007669"/>
    <property type="project" value="TreeGrafter"/>
</dbReference>
<protein>
    <recommendedName>
        <fullName evidence="10">CD107 antigen-like family member A</fullName>
    </recommendedName>
</protein>
<evidence type="ECO:0000256" key="11">
    <source>
        <dbReference type="PROSITE-ProRule" id="PRU00740"/>
    </source>
</evidence>
<reference evidence="15" key="3">
    <citation type="submission" date="2025-09" db="UniProtKB">
        <authorList>
            <consortium name="Ensembl"/>
        </authorList>
    </citation>
    <scope>IDENTIFICATION</scope>
</reference>
<feature type="compositionally biased region" description="Low complexity" evidence="12">
    <location>
        <begin position="183"/>
        <end position="203"/>
    </location>
</feature>
<name>A0A0D9RG20_CHLSB</name>
<keyword evidence="11" id="KW-0458">Lysosome</keyword>
<dbReference type="GO" id="GO:0005765">
    <property type="term" value="C:lysosomal membrane"/>
    <property type="evidence" value="ECO:0007669"/>
    <property type="project" value="UniProtKB-SubCell"/>
</dbReference>
<evidence type="ECO:0000256" key="10">
    <source>
        <dbReference type="ARBA" id="ARBA00082884"/>
    </source>
</evidence>
<keyword evidence="4 13" id="KW-0732">Signal</keyword>
<dbReference type="Proteomes" id="UP000029965">
    <property type="component" value="Chromosome 11"/>
</dbReference>
<dbReference type="Gene3D" id="2.40.160.110">
    <property type="match status" value="2"/>
</dbReference>
<evidence type="ECO:0000313" key="15">
    <source>
        <dbReference type="Ensembl" id="ENSCSAP00000007559.1"/>
    </source>
</evidence>
<dbReference type="PROSITE" id="PS51407">
    <property type="entry name" value="LAMP_3"/>
    <property type="match status" value="1"/>
</dbReference>
<keyword evidence="7 11" id="KW-0472">Membrane</keyword>
<keyword evidence="5" id="KW-0967">Endosome</keyword>
<keyword evidence="16" id="KW-1185">Reference proteome</keyword>
<dbReference type="PANTHER" id="PTHR11506:SF27">
    <property type="entry name" value="LYSOSOME-ASSOCIATED MEMBRANE GLYCOPROTEIN 1"/>
    <property type="match status" value="1"/>
</dbReference>
<accession>A0A0D9RG20</accession>
<dbReference type="InterPro" id="IPR002000">
    <property type="entry name" value="Lysosome-assoc_membr_glycop"/>
</dbReference>
<evidence type="ECO:0000256" key="3">
    <source>
        <dbReference type="ARBA" id="ARBA00022692"/>
    </source>
</evidence>
<comment type="subcellular location">
    <subcellularLocation>
        <location evidence="2">Endosome membrane</location>
        <topology evidence="2">Single-pass type I membrane protein</topology>
    </subcellularLocation>
    <subcellularLocation>
        <location evidence="1 11">Lysosome membrane</location>
        <topology evidence="1 11">Single-pass type I membrane protein</topology>
    </subcellularLocation>
</comment>
<evidence type="ECO:0000313" key="16">
    <source>
        <dbReference type="Proteomes" id="UP000029965"/>
    </source>
</evidence>
<keyword evidence="3 11" id="KW-0812">Transmembrane</keyword>
<evidence type="ECO:0000259" key="14">
    <source>
        <dbReference type="Pfam" id="PF01299"/>
    </source>
</evidence>
<organism evidence="15 16">
    <name type="scientific">Chlorocebus sabaeus</name>
    <name type="common">Green monkey</name>
    <name type="synonym">Simia sabaea</name>
    <dbReference type="NCBI Taxonomy" id="60711"/>
    <lineage>
        <taxon>Eukaryota</taxon>
        <taxon>Metazoa</taxon>
        <taxon>Chordata</taxon>
        <taxon>Craniata</taxon>
        <taxon>Vertebrata</taxon>
        <taxon>Euteleostomi</taxon>
        <taxon>Mammalia</taxon>
        <taxon>Eutheria</taxon>
        <taxon>Euarchontoglires</taxon>
        <taxon>Primates</taxon>
        <taxon>Haplorrhini</taxon>
        <taxon>Catarrhini</taxon>
        <taxon>Cercopithecidae</taxon>
        <taxon>Cercopithecinae</taxon>
        <taxon>Chlorocebus</taxon>
    </lineage>
</organism>
<proteinExistence type="inferred from homology"/>
<dbReference type="eggNOG" id="KOG4818">
    <property type="taxonomic scope" value="Eukaryota"/>
</dbReference>
<dbReference type="EMBL" id="AQIB01143869">
    <property type="status" value="NOT_ANNOTATED_CDS"/>
    <property type="molecule type" value="Genomic_DNA"/>
</dbReference>
<feature type="region of interest" description="Disordered" evidence="12">
    <location>
        <begin position="150"/>
        <end position="228"/>
    </location>
</feature>
<evidence type="ECO:0000256" key="4">
    <source>
        <dbReference type="ARBA" id="ARBA00022729"/>
    </source>
</evidence>
<dbReference type="Ensembl" id="ENSCSAT00000009445.1">
    <property type="protein sequence ID" value="ENSCSAP00000007559.1"/>
    <property type="gene ID" value="ENSCSAG00000011385.1"/>
</dbReference>
<dbReference type="GO" id="GO:0031902">
    <property type="term" value="C:late endosome membrane"/>
    <property type="evidence" value="ECO:0007669"/>
    <property type="project" value="TreeGrafter"/>
</dbReference>
<evidence type="ECO:0000256" key="7">
    <source>
        <dbReference type="ARBA" id="ARBA00023136"/>
    </source>
</evidence>
<dbReference type="GO" id="GO:0005886">
    <property type="term" value="C:plasma membrane"/>
    <property type="evidence" value="ECO:0007669"/>
    <property type="project" value="TreeGrafter"/>
</dbReference>
<reference evidence="15 16" key="1">
    <citation type="submission" date="2014-03" db="EMBL/GenBank/DDBJ databases">
        <authorList>
            <person name="Warren W."/>
            <person name="Wilson R.K."/>
        </authorList>
    </citation>
    <scope>NUCLEOTIDE SEQUENCE</scope>
</reference>
<sequence>RLAPWSPRLPLVLLLRGLLHGASAVDAVKKGKGTACIMASFSAAFSMNYDSKGSKHMAFDLPSNADSGPCGKENNSPRLVMGFGGGQTLTFHFPRNATHDGVQLTSFVHSLSDTHIFPSASSEEIKMAESTRYQGTQVGMTSETVRLRGAPIRAQLSNREQATTTERRAASKTRPPSQGAASRSAPPRTGAATAAPTGPASAGLQLSLTERRDHTTVTRPFNVSLRKTHPPGRTVLGLQCRMKAGSSRIFLLGIPLNTSLPDARDPPVFSANDSLRALQVAMGSSYRCEAGACPRTRPFSINMFPAWDQAFRVEGNQVGAAEEGPLDENNTLVPIAVRGALAGLVLPVLSAHLVRRKRSHPHGSRH</sequence>